<keyword evidence="3" id="KW-1185">Reference proteome</keyword>
<evidence type="ECO:0000313" key="2">
    <source>
        <dbReference type="EMBL" id="RNI39909.1"/>
    </source>
</evidence>
<feature type="transmembrane region" description="Helical" evidence="1">
    <location>
        <begin position="54"/>
        <end position="78"/>
    </location>
</feature>
<accession>A0A3M9NQ44</accession>
<proteinExistence type="predicted"/>
<feature type="transmembrane region" description="Helical" evidence="1">
    <location>
        <begin position="111"/>
        <end position="129"/>
    </location>
</feature>
<feature type="transmembrane region" description="Helical" evidence="1">
    <location>
        <begin position="12"/>
        <end position="34"/>
    </location>
</feature>
<comment type="caution">
    <text evidence="2">The sequence shown here is derived from an EMBL/GenBank/DDBJ whole genome shotgun (WGS) entry which is preliminary data.</text>
</comment>
<feature type="transmembrane region" description="Helical" evidence="1">
    <location>
        <begin position="85"/>
        <end position="105"/>
    </location>
</feature>
<dbReference type="OrthoDB" id="2868029at2"/>
<reference evidence="2 3" key="1">
    <citation type="submission" date="2018-11" db="EMBL/GenBank/DDBJ databases">
        <title>Draft genome sequence of Ferruginibacter sp. BO-59.</title>
        <authorList>
            <person name="Im W.T."/>
        </authorList>
    </citation>
    <scope>NUCLEOTIDE SEQUENCE [LARGE SCALE GENOMIC DNA]</scope>
    <source>
        <strain evidence="2 3">BO-59</strain>
    </source>
</reference>
<keyword evidence="1" id="KW-0472">Membrane</keyword>
<organism evidence="2 3">
    <name type="scientific">Hanamia caeni</name>
    <dbReference type="NCBI Taxonomy" id="2294116"/>
    <lineage>
        <taxon>Bacteria</taxon>
        <taxon>Pseudomonadati</taxon>
        <taxon>Bacteroidota</taxon>
        <taxon>Chitinophagia</taxon>
        <taxon>Chitinophagales</taxon>
        <taxon>Chitinophagaceae</taxon>
        <taxon>Hanamia</taxon>
    </lineage>
</organism>
<name>A0A3M9NQ44_9BACT</name>
<dbReference type="EMBL" id="RJJR01000001">
    <property type="protein sequence ID" value="RNI39909.1"/>
    <property type="molecule type" value="Genomic_DNA"/>
</dbReference>
<evidence type="ECO:0000313" key="3">
    <source>
        <dbReference type="Proteomes" id="UP000267223"/>
    </source>
</evidence>
<dbReference type="RefSeq" id="WP_123118800.1">
    <property type="nucleotide sequence ID" value="NZ_RJJR01000001.1"/>
</dbReference>
<dbReference type="AlphaFoldDB" id="A0A3M9NQ44"/>
<keyword evidence="1" id="KW-1133">Transmembrane helix</keyword>
<evidence type="ECO:0000256" key="1">
    <source>
        <dbReference type="SAM" id="Phobius"/>
    </source>
</evidence>
<protein>
    <submittedName>
        <fullName evidence="2">Uncharacterized protein</fullName>
    </submittedName>
</protein>
<sequence>MKKIISEFAASKSLLAALSAIMLFHVLVIINVIPYEIIWGGRARNRGEIINLELISIIVNAIMIFVVLIRTGAVRLFISGRWLRILFWLMFAFFLLNTLGNLFSINQIEKFIFTPLTLFLSFCSLRLALVK</sequence>
<gene>
    <name evidence="2" type="ORF">EFY79_00980</name>
</gene>
<keyword evidence="1" id="KW-0812">Transmembrane</keyword>
<dbReference type="Proteomes" id="UP000267223">
    <property type="component" value="Unassembled WGS sequence"/>
</dbReference>